<reference evidence="1" key="1">
    <citation type="submission" date="2018-05" db="EMBL/GenBank/DDBJ databases">
        <authorList>
            <person name="Lanie J.A."/>
            <person name="Ng W.-L."/>
            <person name="Kazmierczak K.M."/>
            <person name="Andrzejewski T.M."/>
            <person name="Davidsen T.M."/>
            <person name="Wayne K.J."/>
            <person name="Tettelin H."/>
            <person name="Glass J.I."/>
            <person name="Rusch D."/>
            <person name="Podicherti R."/>
            <person name="Tsui H.-C.T."/>
            <person name="Winkler M.E."/>
        </authorList>
    </citation>
    <scope>NUCLEOTIDE SEQUENCE</scope>
</reference>
<dbReference type="EMBL" id="UINC01041618">
    <property type="protein sequence ID" value="SVB43141.1"/>
    <property type="molecule type" value="Genomic_DNA"/>
</dbReference>
<sequence length="49" mass="5529">QNGLTSWHTAASGDERCPGLGDVVLKYSSFRAYKMLKKLRPGRLHPEEK</sequence>
<evidence type="ECO:0000313" key="1">
    <source>
        <dbReference type="EMBL" id="SVB43141.1"/>
    </source>
</evidence>
<name>A0A382DZJ8_9ZZZZ</name>
<dbReference type="AlphaFoldDB" id="A0A382DZJ8"/>
<protein>
    <submittedName>
        <fullName evidence="1">Uncharacterized protein</fullName>
    </submittedName>
</protein>
<proteinExistence type="predicted"/>
<gene>
    <name evidence="1" type="ORF">METZ01_LOCUS195995</name>
</gene>
<accession>A0A382DZJ8</accession>
<feature type="non-terminal residue" evidence="1">
    <location>
        <position position="1"/>
    </location>
</feature>
<organism evidence="1">
    <name type="scientific">marine metagenome</name>
    <dbReference type="NCBI Taxonomy" id="408172"/>
    <lineage>
        <taxon>unclassified sequences</taxon>
        <taxon>metagenomes</taxon>
        <taxon>ecological metagenomes</taxon>
    </lineage>
</organism>